<accession>A0AAV0BUM8</accession>
<dbReference type="EMBL" id="CAMAPF010000087">
    <property type="protein sequence ID" value="CAH9096482.1"/>
    <property type="molecule type" value="Genomic_DNA"/>
</dbReference>
<name>A0AAV0BUM8_9ASTE</name>
<comment type="caution">
    <text evidence="2">The sequence shown here is derived from an EMBL/GenBank/DDBJ whole genome shotgun (WGS) entry which is preliminary data.</text>
</comment>
<dbReference type="AlphaFoldDB" id="A0AAV0BUM8"/>
<evidence type="ECO:0000313" key="1">
    <source>
        <dbReference type="EMBL" id="CAH9050589.1"/>
    </source>
</evidence>
<dbReference type="Proteomes" id="UP001152523">
    <property type="component" value="Unassembled WGS sequence"/>
</dbReference>
<proteinExistence type="predicted"/>
<dbReference type="EMBL" id="CAMAPF010000056">
    <property type="protein sequence ID" value="CAH9086490.1"/>
    <property type="molecule type" value="Genomic_DNA"/>
</dbReference>
<evidence type="ECO:0000313" key="3">
    <source>
        <dbReference type="EMBL" id="CAH9086490.1"/>
    </source>
</evidence>
<dbReference type="EMBL" id="CAMAPF010000002">
    <property type="protein sequence ID" value="CAH9050601.1"/>
    <property type="molecule type" value="Genomic_DNA"/>
</dbReference>
<dbReference type="EMBL" id="CAMAPF010000002">
    <property type="protein sequence ID" value="CAH9050589.1"/>
    <property type="molecule type" value="Genomic_DNA"/>
</dbReference>
<reference evidence="2" key="1">
    <citation type="submission" date="2022-07" db="EMBL/GenBank/DDBJ databases">
        <authorList>
            <person name="Macas J."/>
            <person name="Novak P."/>
            <person name="Neumann P."/>
        </authorList>
    </citation>
    <scope>NUCLEOTIDE SEQUENCE</scope>
</reference>
<evidence type="ECO:0000313" key="4">
    <source>
        <dbReference type="EMBL" id="CAH9096482.1"/>
    </source>
</evidence>
<organism evidence="2 5">
    <name type="scientific">Cuscuta epithymum</name>
    <dbReference type="NCBI Taxonomy" id="186058"/>
    <lineage>
        <taxon>Eukaryota</taxon>
        <taxon>Viridiplantae</taxon>
        <taxon>Streptophyta</taxon>
        <taxon>Embryophyta</taxon>
        <taxon>Tracheophyta</taxon>
        <taxon>Spermatophyta</taxon>
        <taxon>Magnoliopsida</taxon>
        <taxon>eudicotyledons</taxon>
        <taxon>Gunneridae</taxon>
        <taxon>Pentapetalae</taxon>
        <taxon>asterids</taxon>
        <taxon>lamiids</taxon>
        <taxon>Solanales</taxon>
        <taxon>Convolvulaceae</taxon>
        <taxon>Cuscuteae</taxon>
        <taxon>Cuscuta</taxon>
        <taxon>Cuscuta subgen. Cuscuta</taxon>
    </lineage>
</organism>
<evidence type="ECO:0000313" key="5">
    <source>
        <dbReference type="Proteomes" id="UP001152523"/>
    </source>
</evidence>
<sequence length="27" mass="3284">MDICSTINYFWGLHAHVVGRLWLMTYR</sequence>
<keyword evidence="5" id="KW-1185">Reference proteome</keyword>
<protein>
    <submittedName>
        <fullName evidence="2">Uncharacterized protein</fullName>
    </submittedName>
</protein>
<gene>
    <name evidence="1" type="ORF">CEPIT_LOCUS101</name>
    <name evidence="2" type="ORF">CEPIT_LOCUS103</name>
    <name evidence="4" type="ORF">CEPIT_LOCUS13756</name>
    <name evidence="3" type="ORF">CEPIT_LOCUS9819</name>
</gene>
<evidence type="ECO:0000313" key="2">
    <source>
        <dbReference type="EMBL" id="CAH9050601.1"/>
    </source>
</evidence>